<accession>A0A8W8KX16</accession>
<reference evidence="13" key="1">
    <citation type="submission" date="2022-08" db="UniProtKB">
        <authorList>
            <consortium name="EnsemblMetazoa"/>
        </authorList>
    </citation>
    <scope>IDENTIFICATION</scope>
    <source>
        <strain evidence="13">05x7-T-G4-1.051#20</strain>
    </source>
</reference>
<keyword evidence="10" id="KW-0325">Glycoprotein</keyword>
<dbReference type="PROSITE" id="PS50104">
    <property type="entry name" value="TIR"/>
    <property type="match status" value="1"/>
</dbReference>
<organism evidence="13 14">
    <name type="scientific">Magallana gigas</name>
    <name type="common">Pacific oyster</name>
    <name type="synonym">Crassostrea gigas</name>
    <dbReference type="NCBI Taxonomy" id="29159"/>
    <lineage>
        <taxon>Eukaryota</taxon>
        <taxon>Metazoa</taxon>
        <taxon>Spiralia</taxon>
        <taxon>Lophotrochozoa</taxon>
        <taxon>Mollusca</taxon>
        <taxon>Bivalvia</taxon>
        <taxon>Autobranchia</taxon>
        <taxon>Pteriomorphia</taxon>
        <taxon>Ostreida</taxon>
        <taxon>Ostreoidea</taxon>
        <taxon>Ostreidae</taxon>
        <taxon>Magallana</taxon>
    </lineage>
</organism>
<sequence>MTTNLKLYWFYTAENLACKNLKKDTQQKIVERSFTYRKIQCLPNYSLLMMTLYEHQNGRMELKKILHVVVIIWLSNEAQVVYSSICVADPVYSNCSCTIANRTVIADCSHLELKKSPKFTSVVQIVNLSFNEMEQTPVPGSLPAGLQVLDLSRNKIKIFLKSTFNGLYSLQILNISSNLLTLDDITFYKGVFGDLKALWHLEMQNNSCNSSNPKAVYPGTALQDLISLRVLEIDGLPTYNFGQEFSKLRNLSELNLSRGYCNLSLYGLTETYFQYLQDLKVLVVRNCSIASIHNNTFLLLRSLNYLDISDNNLLTFCGFKNASDALIGSLIKIFKANRIYCAIGRSTFVIGKFFQSLRKTTLEELYLDDNKIDYAEAQIAAELPVTLRKLSLSGNKLSLGRYIFINVSHLTGLKELDISYQNKHLKAPYVGQYACHDYQVSINCDCANVGDYLTYSNPEMNGLSQSGQRQSRTSLHVEDKSCDQPVEMITILPPNLTSINFEYSKVGDTIPFMHLMYDHLYKLNLRGNRFTRWVGPVCNATSMQYLDLSENLCSEVSKSFFKELSGLETLILDKNYLVYPLRNDQNGDIFRRLRNLQNISIANNQLDHLPRKIFHGLVNLKALNLSTNAINVVDFDIQHMYNLSVLDLSNNFIRFLDENFTSQIDLIPSNSLVISLENNPLECSCRSFSFLKWFQKKKNSHSVTFVNNQLYNCSDDNGYPLNSGFAQIDVIIHNLEEKCRKTEWYVLVIIIILTTFVLLLLCIFIIYRHKWKIRYFVYLAKREMFKKGYERLGDDNNFKYDVFVSYAEGNRSFATKEVVKRLEGEAGLKVCLHDRDFVPGSDISDNIIGAIRHSRKIIFIVSSHFIKSDWCMYEFHMARYEETVVRKRNCTIFVFLGDIPLADLPYKIAQVRDQTVFADFPRDAKEETNFWNVLIDAVHEP</sequence>
<evidence type="ECO:0000313" key="14">
    <source>
        <dbReference type="Proteomes" id="UP000005408"/>
    </source>
</evidence>
<evidence type="ECO:0000256" key="1">
    <source>
        <dbReference type="ARBA" id="ARBA00004167"/>
    </source>
</evidence>
<evidence type="ECO:0000256" key="11">
    <source>
        <dbReference type="SAM" id="Phobius"/>
    </source>
</evidence>
<dbReference type="Gene3D" id="3.40.50.10140">
    <property type="entry name" value="Toll/interleukin-1 receptor homology (TIR) domain"/>
    <property type="match status" value="1"/>
</dbReference>
<dbReference type="EnsemblMetazoa" id="G25658.1">
    <property type="protein sequence ID" value="G25658.1:cds"/>
    <property type="gene ID" value="G25658"/>
</dbReference>
<dbReference type="Pfam" id="PF13855">
    <property type="entry name" value="LRR_8"/>
    <property type="match status" value="2"/>
</dbReference>
<feature type="transmembrane region" description="Helical" evidence="11">
    <location>
        <begin position="744"/>
        <end position="767"/>
    </location>
</feature>
<keyword evidence="9" id="KW-0675">Receptor</keyword>
<evidence type="ECO:0000256" key="2">
    <source>
        <dbReference type="ARBA" id="ARBA00009634"/>
    </source>
</evidence>
<dbReference type="InterPro" id="IPR032675">
    <property type="entry name" value="LRR_dom_sf"/>
</dbReference>
<keyword evidence="14" id="KW-1185">Reference proteome</keyword>
<feature type="domain" description="TIR" evidence="12">
    <location>
        <begin position="798"/>
        <end position="938"/>
    </location>
</feature>
<dbReference type="Pfam" id="PF01582">
    <property type="entry name" value="TIR"/>
    <property type="match status" value="1"/>
</dbReference>
<dbReference type="Gene3D" id="3.80.10.10">
    <property type="entry name" value="Ribonuclease Inhibitor"/>
    <property type="match status" value="3"/>
</dbReference>
<dbReference type="PANTHER" id="PTHR24365">
    <property type="entry name" value="TOLL-LIKE RECEPTOR"/>
    <property type="match status" value="1"/>
</dbReference>
<dbReference type="PRINTS" id="PR01537">
    <property type="entry name" value="INTRLKN1R1F"/>
</dbReference>
<evidence type="ECO:0000256" key="8">
    <source>
        <dbReference type="ARBA" id="ARBA00023136"/>
    </source>
</evidence>
<evidence type="ECO:0000256" key="10">
    <source>
        <dbReference type="ARBA" id="ARBA00023180"/>
    </source>
</evidence>
<comment type="similarity">
    <text evidence="2">Belongs to the Toll-like receptor family.</text>
</comment>
<evidence type="ECO:0000256" key="5">
    <source>
        <dbReference type="ARBA" id="ARBA00022729"/>
    </source>
</evidence>
<dbReference type="SMART" id="SM00255">
    <property type="entry name" value="TIR"/>
    <property type="match status" value="1"/>
</dbReference>
<dbReference type="GO" id="GO:0005886">
    <property type="term" value="C:plasma membrane"/>
    <property type="evidence" value="ECO:0007669"/>
    <property type="project" value="TreeGrafter"/>
</dbReference>
<proteinExistence type="inferred from homology"/>
<evidence type="ECO:0000256" key="7">
    <source>
        <dbReference type="ARBA" id="ARBA00022989"/>
    </source>
</evidence>
<dbReference type="InterPro" id="IPR000157">
    <property type="entry name" value="TIR_dom"/>
</dbReference>
<evidence type="ECO:0000256" key="9">
    <source>
        <dbReference type="ARBA" id="ARBA00023170"/>
    </source>
</evidence>
<keyword evidence="7 11" id="KW-1133">Transmembrane helix</keyword>
<name>A0A8W8KX16_MAGGI</name>
<evidence type="ECO:0000256" key="4">
    <source>
        <dbReference type="ARBA" id="ARBA00022692"/>
    </source>
</evidence>
<keyword evidence="5" id="KW-0732">Signal</keyword>
<evidence type="ECO:0000256" key="6">
    <source>
        <dbReference type="ARBA" id="ARBA00022737"/>
    </source>
</evidence>
<dbReference type="Proteomes" id="UP000005408">
    <property type="component" value="Unassembled WGS sequence"/>
</dbReference>
<dbReference type="PANTHER" id="PTHR24365:SF530">
    <property type="entry name" value="MSTPROX-RELATED"/>
    <property type="match status" value="1"/>
</dbReference>
<dbReference type="AlphaFoldDB" id="A0A8W8KX16"/>
<comment type="subcellular location">
    <subcellularLocation>
        <location evidence="1">Membrane</location>
        <topology evidence="1">Single-pass membrane protein</topology>
    </subcellularLocation>
</comment>
<dbReference type="GO" id="GO:0007165">
    <property type="term" value="P:signal transduction"/>
    <property type="evidence" value="ECO:0007669"/>
    <property type="project" value="InterPro"/>
</dbReference>
<dbReference type="SMART" id="SM00369">
    <property type="entry name" value="LRR_TYP"/>
    <property type="match status" value="7"/>
</dbReference>
<dbReference type="SUPFAM" id="SSF52058">
    <property type="entry name" value="L domain-like"/>
    <property type="match status" value="2"/>
</dbReference>
<dbReference type="SUPFAM" id="SSF52200">
    <property type="entry name" value="Toll/Interleukin receptor TIR domain"/>
    <property type="match status" value="1"/>
</dbReference>
<dbReference type="InterPro" id="IPR003591">
    <property type="entry name" value="Leu-rich_rpt_typical-subtyp"/>
</dbReference>
<evidence type="ECO:0000259" key="12">
    <source>
        <dbReference type="PROSITE" id="PS50104"/>
    </source>
</evidence>
<dbReference type="PROSITE" id="PS51450">
    <property type="entry name" value="LRR"/>
    <property type="match status" value="1"/>
</dbReference>
<evidence type="ECO:0000256" key="3">
    <source>
        <dbReference type="ARBA" id="ARBA00022614"/>
    </source>
</evidence>
<dbReference type="InterPro" id="IPR035897">
    <property type="entry name" value="Toll_tir_struct_dom_sf"/>
</dbReference>
<dbReference type="InterPro" id="IPR001611">
    <property type="entry name" value="Leu-rich_rpt"/>
</dbReference>
<keyword evidence="6" id="KW-0677">Repeat</keyword>
<keyword evidence="3" id="KW-0433">Leucine-rich repeat</keyword>
<protein>
    <recommendedName>
        <fullName evidence="12">TIR domain-containing protein</fullName>
    </recommendedName>
</protein>
<dbReference type="GO" id="GO:0038023">
    <property type="term" value="F:signaling receptor activity"/>
    <property type="evidence" value="ECO:0007669"/>
    <property type="project" value="TreeGrafter"/>
</dbReference>
<keyword evidence="8 11" id="KW-0472">Membrane</keyword>
<keyword evidence="4 11" id="KW-0812">Transmembrane</keyword>
<evidence type="ECO:0000313" key="13">
    <source>
        <dbReference type="EnsemblMetazoa" id="G25658.1:cds"/>
    </source>
</evidence>